<evidence type="ECO:0000313" key="3">
    <source>
        <dbReference type="Proteomes" id="UP000326950"/>
    </source>
</evidence>
<keyword evidence="3" id="KW-1185">Reference proteome</keyword>
<accession>A0A5N6UVS2</accession>
<evidence type="ECO:0000256" key="1">
    <source>
        <dbReference type="SAM" id="Phobius"/>
    </source>
</evidence>
<feature type="transmembrane region" description="Helical" evidence="1">
    <location>
        <begin position="37"/>
        <end position="56"/>
    </location>
</feature>
<keyword evidence="1" id="KW-0472">Membrane</keyword>
<reference evidence="2 3" key="1">
    <citation type="submission" date="2019-04" db="EMBL/GenBank/DDBJ databases">
        <title>Friends and foes A comparative genomics study of 23 Aspergillus species from section Flavi.</title>
        <authorList>
            <consortium name="DOE Joint Genome Institute"/>
            <person name="Kjaerbolling I."/>
            <person name="Vesth T."/>
            <person name="Frisvad J.C."/>
            <person name="Nybo J.L."/>
            <person name="Theobald S."/>
            <person name="Kildgaard S."/>
            <person name="Isbrandt T."/>
            <person name="Kuo A."/>
            <person name="Sato A."/>
            <person name="Lyhne E.K."/>
            <person name="Kogle M.E."/>
            <person name="Wiebenga A."/>
            <person name="Kun R.S."/>
            <person name="Lubbers R.J."/>
            <person name="Makela M.R."/>
            <person name="Barry K."/>
            <person name="Chovatia M."/>
            <person name="Clum A."/>
            <person name="Daum C."/>
            <person name="Haridas S."/>
            <person name="He G."/>
            <person name="LaButti K."/>
            <person name="Lipzen A."/>
            <person name="Mondo S."/>
            <person name="Riley R."/>
            <person name="Salamov A."/>
            <person name="Simmons B.A."/>
            <person name="Magnuson J.K."/>
            <person name="Henrissat B."/>
            <person name="Mortensen U.H."/>
            <person name="Larsen T.O."/>
            <person name="Devries R.P."/>
            <person name="Grigoriev I.V."/>
            <person name="Machida M."/>
            <person name="Baker S.E."/>
            <person name="Andersen M.R."/>
        </authorList>
    </citation>
    <scope>NUCLEOTIDE SEQUENCE [LARGE SCALE GENOMIC DNA]</scope>
    <source>
        <strain evidence="2 3">CBS 117626</strain>
    </source>
</reference>
<dbReference type="EMBL" id="ML738633">
    <property type="protein sequence ID" value="KAE8162101.1"/>
    <property type="molecule type" value="Genomic_DNA"/>
</dbReference>
<name>A0A5N6UVS2_ASPTM</name>
<protein>
    <submittedName>
        <fullName evidence="2">Uncharacterized protein</fullName>
    </submittedName>
</protein>
<proteinExistence type="predicted"/>
<keyword evidence="1" id="KW-1133">Transmembrane helix</keyword>
<evidence type="ECO:0000313" key="2">
    <source>
        <dbReference type="EMBL" id="KAE8162101.1"/>
    </source>
</evidence>
<organism evidence="2 3">
    <name type="scientific">Aspergillus tamarii</name>
    <dbReference type="NCBI Taxonomy" id="41984"/>
    <lineage>
        <taxon>Eukaryota</taxon>
        <taxon>Fungi</taxon>
        <taxon>Dikarya</taxon>
        <taxon>Ascomycota</taxon>
        <taxon>Pezizomycotina</taxon>
        <taxon>Eurotiomycetes</taxon>
        <taxon>Eurotiomycetidae</taxon>
        <taxon>Eurotiales</taxon>
        <taxon>Aspergillaceae</taxon>
        <taxon>Aspergillus</taxon>
        <taxon>Aspergillus subgen. Circumdati</taxon>
    </lineage>
</organism>
<keyword evidence="1" id="KW-0812">Transmembrane</keyword>
<feature type="transmembrane region" description="Helical" evidence="1">
    <location>
        <begin position="6"/>
        <end position="25"/>
    </location>
</feature>
<sequence length="58" mass="6765">MAFVVYIIHGSALVFIIYFGNSYHVRSSLRFRISQHCPFVSFPFCLFFLHTILISFSS</sequence>
<dbReference type="AlphaFoldDB" id="A0A5N6UVS2"/>
<dbReference type="Proteomes" id="UP000326950">
    <property type="component" value="Unassembled WGS sequence"/>
</dbReference>
<gene>
    <name evidence="2" type="ORF">BDV40DRAFT_265967</name>
</gene>